<reference evidence="2" key="2">
    <citation type="journal article" date="2015" name="Data Brief">
        <title>Shoot transcriptome of the giant reed, Arundo donax.</title>
        <authorList>
            <person name="Barrero R.A."/>
            <person name="Guerrero F.D."/>
            <person name="Moolhuijzen P."/>
            <person name="Goolsby J.A."/>
            <person name="Tidwell J."/>
            <person name="Bellgard S.E."/>
            <person name="Bellgard M.I."/>
        </authorList>
    </citation>
    <scope>NUCLEOTIDE SEQUENCE</scope>
    <source>
        <tissue evidence="2">Shoot tissue taken approximately 20 cm above the soil surface</tissue>
    </source>
</reference>
<proteinExistence type="predicted"/>
<protein>
    <submittedName>
        <fullName evidence="2">Uncharacterized protein</fullName>
    </submittedName>
</protein>
<evidence type="ECO:0000313" key="2">
    <source>
        <dbReference type="EMBL" id="JAE19048.1"/>
    </source>
</evidence>
<feature type="region of interest" description="Disordered" evidence="1">
    <location>
        <begin position="1"/>
        <end position="25"/>
    </location>
</feature>
<dbReference type="AlphaFoldDB" id="A0A0A9GEI0"/>
<accession>A0A0A9GEI0</accession>
<organism evidence="2">
    <name type="scientific">Arundo donax</name>
    <name type="common">Giant reed</name>
    <name type="synonym">Donax arundinaceus</name>
    <dbReference type="NCBI Taxonomy" id="35708"/>
    <lineage>
        <taxon>Eukaryota</taxon>
        <taxon>Viridiplantae</taxon>
        <taxon>Streptophyta</taxon>
        <taxon>Embryophyta</taxon>
        <taxon>Tracheophyta</taxon>
        <taxon>Spermatophyta</taxon>
        <taxon>Magnoliopsida</taxon>
        <taxon>Liliopsida</taxon>
        <taxon>Poales</taxon>
        <taxon>Poaceae</taxon>
        <taxon>PACMAD clade</taxon>
        <taxon>Arundinoideae</taxon>
        <taxon>Arundineae</taxon>
        <taxon>Arundo</taxon>
    </lineage>
</organism>
<evidence type="ECO:0000256" key="1">
    <source>
        <dbReference type="SAM" id="MobiDB-lite"/>
    </source>
</evidence>
<dbReference type="EMBL" id="GBRH01178848">
    <property type="protein sequence ID" value="JAE19048.1"/>
    <property type="molecule type" value="Transcribed_RNA"/>
</dbReference>
<sequence>MELDDALSFLRRSSSSSSWRAEPAL</sequence>
<reference evidence="2" key="1">
    <citation type="submission" date="2014-09" db="EMBL/GenBank/DDBJ databases">
        <authorList>
            <person name="Magalhaes I.L.F."/>
            <person name="Oliveira U."/>
            <person name="Santos F.R."/>
            <person name="Vidigal T.H.D.A."/>
            <person name="Brescovit A.D."/>
            <person name="Santos A.J."/>
        </authorList>
    </citation>
    <scope>NUCLEOTIDE SEQUENCE</scope>
    <source>
        <tissue evidence="2">Shoot tissue taken approximately 20 cm above the soil surface</tissue>
    </source>
</reference>
<name>A0A0A9GEI0_ARUDO</name>